<evidence type="ECO:0000256" key="15">
    <source>
        <dbReference type="ARBA" id="ARBA00023033"/>
    </source>
</evidence>
<evidence type="ECO:0000256" key="34">
    <source>
        <dbReference type="SAM" id="Phobius"/>
    </source>
</evidence>
<dbReference type="InterPro" id="IPR002223">
    <property type="entry name" value="Kunitz_BPTI"/>
</dbReference>
<dbReference type="Proteomes" id="UP000218231">
    <property type="component" value="Unassembled WGS sequence"/>
</dbReference>
<dbReference type="InterPro" id="IPR000960">
    <property type="entry name" value="Flavin_mOase"/>
</dbReference>
<accession>A0A2A2L864</accession>
<dbReference type="FunFam" id="3.50.50.60:FF:000159">
    <property type="entry name" value="Dimethylaniline monooxygenase [N-oxide-forming]"/>
    <property type="match status" value="1"/>
</dbReference>
<keyword evidence="12" id="KW-0521">NADP</keyword>
<evidence type="ECO:0000256" key="4">
    <source>
        <dbReference type="ARBA" id="ARBA00009183"/>
    </source>
</evidence>
<comment type="catalytic activity">
    <reaction evidence="29">
        <text>(2E)-geranial + NADPH + O2 + H(+) = (1E)-2,6-dimethylhepta-1,5-dien-1-yl formate + NADP(+) + H2O</text>
        <dbReference type="Rhea" id="RHEA:54860"/>
        <dbReference type="ChEBI" id="CHEBI:15377"/>
        <dbReference type="ChEBI" id="CHEBI:15378"/>
        <dbReference type="ChEBI" id="CHEBI:15379"/>
        <dbReference type="ChEBI" id="CHEBI:16980"/>
        <dbReference type="ChEBI" id="CHEBI:57783"/>
        <dbReference type="ChEBI" id="CHEBI:58349"/>
        <dbReference type="ChEBI" id="CHEBI:138375"/>
    </reaction>
    <physiologicalReaction direction="left-to-right" evidence="29">
        <dbReference type="Rhea" id="RHEA:54861"/>
    </physiologicalReaction>
</comment>
<sequence>MPKFEGQEKFKGRIIHSHSYKDHKGYEDKVCVCVGVGNSGIDVAVELSRIAKQVYLVSRRGTWVLNRVFDYGMPLDQTNNTRFRNNLLRRIVPPPVTNWFIESKLNQRFDHALYDLKPKHRVFEAQTTVNDELPNRIISGTVRVKPNIKRFTESGVIFEDGTEVDHVDEVILSTGYKFHFTFVEGGKLIPVKNNEVSLFEFMFPPETADHNSLAIIGLIQPLGSVMPISEMQARVFFENLTGGRKLPSKMEMEQNIKCKKMAMEARYVKSPRHTIQVDYIAYMDELAKMAGCEVDLWDEFRKDPVFVYKLFCGPNVSYVYRLRGPHTWSGAKKAIEGVEYRTKLGCDENENLFKTRDECLQACSGASSASPAASNFLASSSDDTIVTAYNINTAAVLSDKAKTCNKGCDQGYTCKNNLCCPTKEYICSLPTLNGHEGAVYKHYGRYTYSKDLKNCIRFSYFGNGGNFNNFKTFSDSKMARRIPCYCWVSFLGYVVMIATAFVWYKAIRAFLRIVGPYMIYPGINLKKRTKGKWAVVTGATDGIGKGYAFELARRGFNIILISRSQEKLDNVKNELLGIYSNVKVKTFVFDFAKSKDAKEYHSMIEDVNKLEVGILINNVGTKYTHPELLHGMKNDLSDISNIIAVNTMPVTLLTSALLPQMVQRKGGVVVNISSFSGLYPMSHWSVYSSTKQYVRWLSNILRQEYARKGIIVQTIYPVFVVTNMTKMKEPSFFVPDAISYARQAVGTIGISDETTGYMTHQLQVEVLNFLPWFIRTWFIDSSSKKIRETYMNKKKKTKEAKEAKKE</sequence>
<dbReference type="GO" id="GO:0006629">
    <property type="term" value="P:lipid metabolic process"/>
    <property type="evidence" value="ECO:0007669"/>
    <property type="project" value="UniProtKB-KW"/>
</dbReference>
<keyword evidence="11" id="KW-0492">Microsome</keyword>
<evidence type="ECO:0000256" key="20">
    <source>
        <dbReference type="ARBA" id="ARBA00047338"/>
    </source>
</evidence>
<evidence type="ECO:0000313" key="37">
    <source>
        <dbReference type="Proteomes" id="UP000218231"/>
    </source>
</evidence>
<keyword evidence="8 34" id="KW-0812">Transmembrane</keyword>
<keyword evidence="17 34" id="KW-0472">Membrane</keyword>
<dbReference type="InterPro" id="IPR002347">
    <property type="entry name" value="SDR_fam"/>
</dbReference>
<dbReference type="PANTHER" id="PTHR23023">
    <property type="entry name" value="DIMETHYLANILINE MONOOXYGENASE"/>
    <property type="match status" value="1"/>
</dbReference>
<comment type="catalytic activity">
    <reaction evidence="30">
        <text>heptan-4-one + NADPH + O2 + H(+) = propyl butanoate + NADP(+) + H2O</text>
        <dbReference type="Rhea" id="RHEA:54852"/>
        <dbReference type="ChEBI" id="CHEBI:15377"/>
        <dbReference type="ChEBI" id="CHEBI:15378"/>
        <dbReference type="ChEBI" id="CHEBI:15379"/>
        <dbReference type="ChEBI" id="CHEBI:57783"/>
        <dbReference type="ChEBI" id="CHEBI:58349"/>
        <dbReference type="ChEBI" id="CHEBI:89484"/>
        <dbReference type="ChEBI" id="CHEBI:89719"/>
    </reaction>
    <physiologicalReaction direction="left-to-right" evidence="30">
        <dbReference type="Rhea" id="RHEA:54853"/>
    </physiologicalReaction>
</comment>
<evidence type="ECO:0000256" key="10">
    <source>
        <dbReference type="ARBA" id="ARBA00022827"/>
    </source>
</evidence>
<comment type="similarity">
    <text evidence="4 33">Belongs to the FMO family.</text>
</comment>
<comment type="catalytic activity">
    <reaction evidence="25">
        <text>hexan-3-one + NADPH + O2 + H(+) = ethyl butanoate + NADP(+) + H2O</text>
        <dbReference type="Rhea" id="RHEA:54844"/>
        <dbReference type="ChEBI" id="CHEBI:15377"/>
        <dbReference type="ChEBI" id="CHEBI:15378"/>
        <dbReference type="ChEBI" id="CHEBI:15379"/>
        <dbReference type="ChEBI" id="CHEBI:57783"/>
        <dbReference type="ChEBI" id="CHEBI:58349"/>
        <dbReference type="ChEBI" id="CHEBI:88764"/>
        <dbReference type="ChEBI" id="CHEBI:89891"/>
    </reaction>
    <physiologicalReaction direction="left-to-right" evidence="25">
        <dbReference type="Rhea" id="RHEA:54845"/>
    </physiologicalReaction>
</comment>
<comment type="caution">
    <text evidence="36">The sequence shown here is derived from an EMBL/GenBank/DDBJ whole genome shotgun (WGS) entry which is preliminary data.</text>
</comment>
<comment type="catalytic activity">
    <reaction evidence="26">
        <text>hypotaurine + NADPH + O2 + H(+) = taurine + NADP(+) + H2O</text>
        <dbReference type="Rhea" id="RHEA:69819"/>
        <dbReference type="ChEBI" id="CHEBI:15377"/>
        <dbReference type="ChEBI" id="CHEBI:15378"/>
        <dbReference type="ChEBI" id="CHEBI:15379"/>
        <dbReference type="ChEBI" id="CHEBI:57783"/>
        <dbReference type="ChEBI" id="CHEBI:57853"/>
        <dbReference type="ChEBI" id="CHEBI:58349"/>
        <dbReference type="ChEBI" id="CHEBI:507393"/>
        <dbReference type="EC" id="1.14.13.8"/>
    </reaction>
    <physiologicalReaction direction="left-to-right" evidence="26">
        <dbReference type="Rhea" id="RHEA:69820"/>
    </physiologicalReaction>
</comment>
<evidence type="ECO:0000256" key="26">
    <source>
        <dbReference type="ARBA" id="ARBA00048041"/>
    </source>
</evidence>
<dbReference type="GO" id="GO:0050661">
    <property type="term" value="F:NADP binding"/>
    <property type="evidence" value="ECO:0007669"/>
    <property type="project" value="InterPro"/>
</dbReference>
<dbReference type="EMBL" id="LIAE01007062">
    <property type="protein sequence ID" value="PAV82362.1"/>
    <property type="molecule type" value="Genomic_DNA"/>
</dbReference>
<dbReference type="PROSITE" id="PS50279">
    <property type="entry name" value="BPTI_KUNITZ_2"/>
    <property type="match status" value="1"/>
</dbReference>
<dbReference type="GO" id="GO:0050660">
    <property type="term" value="F:flavin adenine dinucleotide binding"/>
    <property type="evidence" value="ECO:0007669"/>
    <property type="project" value="InterPro"/>
</dbReference>
<evidence type="ECO:0000256" key="6">
    <source>
        <dbReference type="ARBA" id="ARBA00022553"/>
    </source>
</evidence>
<dbReference type="PRINTS" id="PR00370">
    <property type="entry name" value="FMOXYGENASE"/>
</dbReference>
<evidence type="ECO:0000256" key="24">
    <source>
        <dbReference type="ARBA" id="ARBA00047864"/>
    </source>
</evidence>
<dbReference type="SMART" id="SM00131">
    <property type="entry name" value="KU"/>
    <property type="match status" value="1"/>
</dbReference>
<dbReference type="GO" id="GO:0004867">
    <property type="term" value="F:serine-type endopeptidase inhibitor activity"/>
    <property type="evidence" value="ECO:0007669"/>
    <property type="project" value="InterPro"/>
</dbReference>
<dbReference type="SUPFAM" id="SSF51735">
    <property type="entry name" value="NAD(P)-binding Rossmann-fold domains"/>
    <property type="match status" value="1"/>
</dbReference>
<dbReference type="Pfam" id="PF00014">
    <property type="entry name" value="Kunitz_BPTI"/>
    <property type="match status" value="1"/>
</dbReference>
<keyword evidence="10 33" id="KW-0274">FAD</keyword>
<evidence type="ECO:0000256" key="1">
    <source>
        <dbReference type="ARBA" id="ARBA00001974"/>
    </source>
</evidence>
<dbReference type="InterPro" id="IPR050346">
    <property type="entry name" value="FMO-like"/>
</dbReference>
<name>A0A2A2L864_9BILA</name>
<evidence type="ECO:0000256" key="3">
    <source>
        <dbReference type="ARBA" id="ARBA00004524"/>
    </source>
</evidence>
<comment type="catalytic activity">
    <reaction evidence="28">
        <text>octan-3-one + NADPH + O2 + H(+) = ethyl hexanoate + NADP(+) + H2O</text>
        <dbReference type="Rhea" id="RHEA:54856"/>
        <dbReference type="ChEBI" id="CHEBI:15377"/>
        <dbReference type="ChEBI" id="CHEBI:15378"/>
        <dbReference type="ChEBI" id="CHEBI:15379"/>
        <dbReference type="ChEBI" id="CHEBI:57783"/>
        <dbReference type="ChEBI" id="CHEBI:58349"/>
        <dbReference type="ChEBI" id="CHEBI:80946"/>
        <dbReference type="ChEBI" id="CHEBI:86055"/>
    </reaction>
    <physiologicalReaction direction="left-to-right" evidence="28">
        <dbReference type="Rhea" id="RHEA:54857"/>
    </physiologicalReaction>
</comment>
<evidence type="ECO:0000256" key="21">
    <source>
        <dbReference type="ARBA" id="ARBA00047426"/>
    </source>
</evidence>
<dbReference type="FunFam" id="3.40.50.720:FF:000137">
    <property type="entry name" value="Hydroxysteroid (17-beta) dehydrogenase 3"/>
    <property type="match status" value="1"/>
</dbReference>
<comment type="cofactor">
    <cofactor evidence="1 33">
        <name>FAD</name>
        <dbReference type="ChEBI" id="CHEBI:57692"/>
    </cofactor>
</comment>
<reference evidence="36 37" key="1">
    <citation type="journal article" date="2017" name="Curr. Biol.">
        <title>Genome architecture and evolution of a unichromosomal asexual nematode.</title>
        <authorList>
            <person name="Fradin H."/>
            <person name="Zegar C."/>
            <person name="Gutwein M."/>
            <person name="Lucas J."/>
            <person name="Kovtun M."/>
            <person name="Corcoran D."/>
            <person name="Baugh L.R."/>
            <person name="Kiontke K."/>
            <person name="Gunsalus K."/>
            <person name="Fitch D.H."/>
            <person name="Piano F."/>
        </authorList>
    </citation>
    <scope>NUCLEOTIDE SEQUENCE [LARGE SCALE GENOMIC DNA]</scope>
    <source>
        <strain evidence="36">PF1309</strain>
    </source>
</reference>
<comment type="catalytic activity">
    <reaction evidence="32">
        <text>octan-3-one + NADPH + O2 + H(+) = pentyl propanoate + NADP(+) + H2O</text>
        <dbReference type="Rhea" id="RHEA:54840"/>
        <dbReference type="ChEBI" id="CHEBI:15377"/>
        <dbReference type="ChEBI" id="CHEBI:15378"/>
        <dbReference type="ChEBI" id="CHEBI:15379"/>
        <dbReference type="ChEBI" id="CHEBI:57783"/>
        <dbReference type="ChEBI" id="CHEBI:58349"/>
        <dbReference type="ChEBI" id="CHEBI:80946"/>
        <dbReference type="ChEBI" id="CHEBI:87373"/>
    </reaction>
    <physiologicalReaction direction="left-to-right" evidence="32">
        <dbReference type="Rhea" id="RHEA:54841"/>
    </physiologicalReaction>
</comment>
<evidence type="ECO:0000256" key="30">
    <source>
        <dbReference type="ARBA" id="ARBA00048990"/>
    </source>
</evidence>
<evidence type="ECO:0000256" key="12">
    <source>
        <dbReference type="ARBA" id="ARBA00022857"/>
    </source>
</evidence>
<dbReference type="GO" id="GO:0005789">
    <property type="term" value="C:endoplasmic reticulum membrane"/>
    <property type="evidence" value="ECO:0007669"/>
    <property type="project" value="UniProtKB-SubCell"/>
</dbReference>
<evidence type="ECO:0000259" key="35">
    <source>
        <dbReference type="PROSITE" id="PS50279"/>
    </source>
</evidence>
<dbReference type="CDD" id="cd05356">
    <property type="entry name" value="17beta-HSD1_like_SDR_c"/>
    <property type="match status" value="1"/>
</dbReference>
<dbReference type="GO" id="GO:0034899">
    <property type="term" value="F:trimethylamine monooxygenase activity"/>
    <property type="evidence" value="ECO:0007669"/>
    <property type="project" value="UniProtKB-EC"/>
</dbReference>
<protein>
    <recommendedName>
        <fullName evidence="33">Flavin-containing monooxygenase</fullName>
        <ecNumber evidence="33">1.-.-.-</ecNumber>
    </recommendedName>
</protein>
<keyword evidence="14 33" id="KW-0560">Oxidoreductase</keyword>
<evidence type="ECO:0000256" key="23">
    <source>
        <dbReference type="ARBA" id="ARBA00047855"/>
    </source>
</evidence>
<comment type="catalytic activity">
    <reaction evidence="31">
        <text>N,N-dimethylaniline + NADPH + O2 + H(+) = N,N-dimethylaniline N-oxide + NADP(+) + H2O</text>
        <dbReference type="Rhea" id="RHEA:24468"/>
        <dbReference type="ChEBI" id="CHEBI:15377"/>
        <dbReference type="ChEBI" id="CHEBI:15378"/>
        <dbReference type="ChEBI" id="CHEBI:15379"/>
        <dbReference type="ChEBI" id="CHEBI:16269"/>
        <dbReference type="ChEBI" id="CHEBI:17735"/>
        <dbReference type="ChEBI" id="CHEBI:57783"/>
        <dbReference type="ChEBI" id="CHEBI:58349"/>
        <dbReference type="EC" id="1.14.13.8"/>
    </reaction>
    <physiologicalReaction direction="left-to-right" evidence="31">
        <dbReference type="Rhea" id="RHEA:24469"/>
    </physiologicalReaction>
</comment>
<evidence type="ECO:0000256" key="18">
    <source>
        <dbReference type="ARBA" id="ARBA00045722"/>
    </source>
</evidence>
<proteinExistence type="inferred from homology"/>
<keyword evidence="6" id="KW-0597">Phosphoprotein</keyword>
<evidence type="ECO:0000256" key="27">
    <source>
        <dbReference type="ARBA" id="ARBA00048088"/>
    </source>
</evidence>
<dbReference type="InterPro" id="IPR002257">
    <property type="entry name" value="Flavin_mOase_5"/>
</dbReference>
<dbReference type="Gene3D" id="3.40.50.720">
    <property type="entry name" value="NAD(P)-binding Rossmann-like Domain"/>
    <property type="match status" value="1"/>
</dbReference>
<comment type="catalytic activity">
    <reaction evidence="23">
        <text>sulcatone + NADPH + O2 + H(+) = 4-methylpent-3-en-1-yl acetate + NADP(+) + H2O</text>
        <dbReference type="Rhea" id="RHEA:54864"/>
        <dbReference type="ChEBI" id="CHEBI:15377"/>
        <dbReference type="ChEBI" id="CHEBI:15378"/>
        <dbReference type="ChEBI" id="CHEBI:15379"/>
        <dbReference type="ChEBI" id="CHEBI:16310"/>
        <dbReference type="ChEBI" id="CHEBI:57783"/>
        <dbReference type="ChEBI" id="CHEBI:58349"/>
        <dbReference type="ChEBI" id="CHEBI:138373"/>
    </reaction>
    <physiologicalReaction direction="left-to-right" evidence="23">
        <dbReference type="Rhea" id="RHEA:54865"/>
    </physiologicalReaction>
</comment>
<dbReference type="GO" id="GO:0047822">
    <property type="term" value="F:hypotaurine monooxygenase activity"/>
    <property type="evidence" value="ECO:0007669"/>
    <property type="project" value="RHEA"/>
</dbReference>
<dbReference type="Gene3D" id="3.50.50.60">
    <property type="entry name" value="FAD/NAD(P)-binding domain"/>
    <property type="match status" value="2"/>
</dbReference>
<keyword evidence="5" id="KW-0488">Methylation</keyword>
<comment type="catalytic activity">
    <reaction evidence="27">
        <text>trimethylamine + NADPH + O2 = trimethylamine N-oxide + NADP(+) + H2O</text>
        <dbReference type="Rhea" id="RHEA:31979"/>
        <dbReference type="ChEBI" id="CHEBI:15377"/>
        <dbReference type="ChEBI" id="CHEBI:15379"/>
        <dbReference type="ChEBI" id="CHEBI:15724"/>
        <dbReference type="ChEBI" id="CHEBI:57783"/>
        <dbReference type="ChEBI" id="CHEBI:58349"/>
        <dbReference type="ChEBI" id="CHEBI:58389"/>
        <dbReference type="EC" id="1.14.13.148"/>
    </reaction>
    <physiologicalReaction direction="left-to-right" evidence="27">
        <dbReference type="Rhea" id="RHEA:31980"/>
    </physiologicalReaction>
</comment>
<dbReference type="SUPFAM" id="SSF51905">
    <property type="entry name" value="FAD/NAD(P)-binding domain"/>
    <property type="match status" value="2"/>
</dbReference>
<dbReference type="OrthoDB" id="5545019at2759"/>
<dbReference type="PRINTS" id="PR01125">
    <property type="entry name" value="FMOXYGENASE5"/>
</dbReference>
<evidence type="ECO:0000256" key="11">
    <source>
        <dbReference type="ARBA" id="ARBA00022848"/>
    </source>
</evidence>
<evidence type="ECO:0000256" key="28">
    <source>
        <dbReference type="ARBA" id="ARBA00048459"/>
    </source>
</evidence>
<comment type="subcellular location">
    <subcellularLocation>
        <location evidence="2">Endoplasmic reticulum membrane</location>
        <topology evidence="2">Single-pass membrane protein</topology>
    </subcellularLocation>
    <subcellularLocation>
        <location evidence="3">Microsome membrane</location>
    </subcellularLocation>
</comment>
<keyword evidence="16" id="KW-0443">Lipid metabolism</keyword>
<dbReference type="Gene3D" id="4.10.410.10">
    <property type="entry name" value="Pancreatic trypsin inhibitor Kunitz domain"/>
    <property type="match status" value="1"/>
</dbReference>
<dbReference type="Pfam" id="PF00106">
    <property type="entry name" value="adh_short"/>
    <property type="match status" value="1"/>
</dbReference>
<feature type="transmembrane region" description="Helical" evidence="34">
    <location>
        <begin position="484"/>
        <end position="504"/>
    </location>
</feature>
<keyword evidence="13 34" id="KW-1133">Transmembrane helix</keyword>
<keyword evidence="7 33" id="KW-0285">Flavoprotein</keyword>
<evidence type="ECO:0000256" key="13">
    <source>
        <dbReference type="ARBA" id="ARBA00022989"/>
    </source>
</evidence>
<comment type="catalytic activity">
    <reaction evidence="22">
        <text>heptan-2-one + NADPH + O2 + H(+) = pentyl acetate + NADP(+) + H2O</text>
        <dbReference type="Rhea" id="RHEA:54836"/>
        <dbReference type="ChEBI" id="CHEBI:5672"/>
        <dbReference type="ChEBI" id="CHEBI:15377"/>
        <dbReference type="ChEBI" id="CHEBI:15378"/>
        <dbReference type="ChEBI" id="CHEBI:15379"/>
        <dbReference type="ChEBI" id="CHEBI:57783"/>
        <dbReference type="ChEBI" id="CHEBI:58349"/>
        <dbReference type="ChEBI" id="CHEBI:87362"/>
    </reaction>
    <physiologicalReaction direction="left-to-right" evidence="22">
        <dbReference type="Rhea" id="RHEA:54837"/>
    </physiologicalReaction>
</comment>
<dbReference type="GO" id="GO:0016174">
    <property type="term" value="F:NAD(P)H oxidase H2O2-forming activity"/>
    <property type="evidence" value="ECO:0007669"/>
    <property type="project" value="UniProtKB-EC"/>
</dbReference>
<dbReference type="Pfam" id="PF00743">
    <property type="entry name" value="FMO-like"/>
    <property type="match status" value="1"/>
</dbReference>
<dbReference type="InterPro" id="IPR036291">
    <property type="entry name" value="NAD(P)-bd_dom_sf"/>
</dbReference>
<dbReference type="EC" id="1.-.-.-" evidence="33"/>
<evidence type="ECO:0000256" key="31">
    <source>
        <dbReference type="ARBA" id="ARBA00049443"/>
    </source>
</evidence>
<keyword evidence="9" id="KW-0256">Endoplasmic reticulum</keyword>
<evidence type="ECO:0000256" key="19">
    <source>
        <dbReference type="ARBA" id="ARBA00045957"/>
    </source>
</evidence>
<comment type="catalytic activity">
    <reaction evidence="24">
        <text>NADPH + O2 + H(+) = H2O2 + NADP(+)</text>
        <dbReference type="Rhea" id="RHEA:11260"/>
        <dbReference type="ChEBI" id="CHEBI:15378"/>
        <dbReference type="ChEBI" id="CHEBI:15379"/>
        <dbReference type="ChEBI" id="CHEBI:16240"/>
        <dbReference type="ChEBI" id="CHEBI:57783"/>
        <dbReference type="ChEBI" id="CHEBI:58349"/>
        <dbReference type="EC" id="1.6.3.1"/>
    </reaction>
    <physiologicalReaction direction="left-to-right" evidence="24">
        <dbReference type="Rhea" id="RHEA:11261"/>
    </physiologicalReaction>
</comment>
<evidence type="ECO:0000256" key="33">
    <source>
        <dbReference type="RuleBase" id="RU361177"/>
    </source>
</evidence>
<dbReference type="InterPro" id="IPR020904">
    <property type="entry name" value="Sc_DH/Rdtase_CS"/>
</dbReference>
<gene>
    <name evidence="36" type="ORF">WR25_05239</name>
</gene>
<keyword evidence="37" id="KW-1185">Reference proteome</keyword>
<evidence type="ECO:0000256" key="16">
    <source>
        <dbReference type="ARBA" id="ARBA00023098"/>
    </source>
</evidence>
<evidence type="ECO:0000256" key="14">
    <source>
        <dbReference type="ARBA" id="ARBA00023002"/>
    </source>
</evidence>
<dbReference type="InterPro" id="IPR036188">
    <property type="entry name" value="FAD/NAD-bd_sf"/>
</dbReference>
<evidence type="ECO:0000256" key="25">
    <source>
        <dbReference type="ARBA" id="ARBA00047977"/>
    </source>
</evidence>
<dbReference type="STRING" id="2018661.A0A2A2L864"/>
<evidence type="ECO:0000256" key="7">
    <source>
        <dbReference type="ARBA" id="ARBA00022630"/>
    </source>
</evidence>
<evidence type="ECO:0000256" key="22">
    <source>
        <dbReference type="ARBA" id="ARBA00047574"/>
    </source>
</evidence>
<evidence type="ECO:0000256" key="5">
    <source>
        <dbReference type="ARBA" id="ARBA00022481"/>
    </source>
</evidence>
<evidence type="ECO:0000256" key="2">
    <source>
        <dbReference type="ARBA" id="ARBA00004389"/>
    </source>
</evidence>
<dbReference type="AlphaFoldDB" id="A0A2A2L864"/>
<dbReference type="InterPro" id="IPR020946">
    <property type="entry name" value="Flavin_mOase-like"/>
</dbReference>
<evidence type="ECO:0000256" key="17">
    <source>
        <dbReference type="ARBA" id="ARBA00023136"/>
    </source>
</evidence>
<evidence type="ECO:0000256" key="29">
    <source>
        <dbReference type="ARBA" id="ARBA00048989"/>
    </source>
</evidence>
<keyword evidence="15 33" id="KW-0503">Monooxygenase</keyword>
<comment type="function">
    <text evidence="19">Broad spectrum monooxygenase that catalyzes the oxygenation of a wide variety of nitrogen- and sulfur-containing compounds including xenobiotics. Catalyzes the S-oxygenation of hypotaurine to produce taurine, an organic osmolyte involved in cell volume regulation as well as a variety of cytoprotective and developmental processes. In vitro, catalyzes the N-oxygenation of trimethylamine (TMA) to produce trimethylamine N-oxide (TMAO) and could therefore participate to the detoxification of this compound that is generated by the action of gut microbiota from dietary precursors such as choline, choline containing compounds, betaine or L-carnitine.</text>
</comment>
<organism evidence="36 37">
    <name type="scientific">Diploscapter pachys</name>
    <dbReference type="NCBI Taxonomy" id="2018661"/>
    <lineage>
        <taxon>Eukaryota</taxon>
        <taxon>Metazoa</taxon>
        <taxon>Ecdysozoa</taxon>
        <taxon>Nematoda</taxon>
        <taxon>Chromadorea</taxon>
        <taxon>Rhabditida</taxon>
        <taxon>Rhabditina</taxon>
        <taxon>Rhabditomorpha</taxon>
        <taxon>Rhabditoidea</taxon>
        <taxon>Rhabditidae</taxon>
        <taxon>Diploscapter</taxon>
    </lineage>
</organism>
<evidence type="ECO:0000313" key="36">
    <source>
        <dbReference type="EMBL" id="PAV82362.1"/>
    </source>
</evidence>
<comment type="function">
    <text evidence="18">Acts as a Baeyer-Villiger monooxygenase on a broad range of substrates. Catalyzes the insertion of an oxygen atom into a carbon-carbon bond adjacent to a carbonyl, which converts ketones to esters. Active on diverse carbonyl compounds, whereas soft nucleophiles are mostly non- or poorly reactive. In contrast with other forms of FMO it is non- or poorly active on 'classical' substrates such as drugs, pesticides, and dietary components containing soft nucleophilic heteroatoms. Able to oxidize drug molecules bearing a carbonyl group on an aliphatic chain, such as nabumetone and pentoxifylline. Also, in the absence of substrates, shows slow but yet significant NADPH oxidase activity. Acts as a positive modulator of cholesterol biosynthesis as well as glucose homeostasis, promoting metabolic aging via pleiotropic effects.</text>
</comment>
<comment type="catalytic activity">
    <reaction evidence="20">
        <text>hypotaurine + NADH + O2 + H(+) = taurine + NAD(+) + H2O</text>
        <dbReference type="Rhea" id="RHEA:74111"/>
        <dbReference type="ChEBI" id="CHEBI:15377"/>
        <dbReference type="ChEBI" id="CHEBI:15378"/>
        <dbReference type="ChEBI" id="CHEBI:15379"/>
        <dbReference type="ChEBI" id="CHEBI:57540"/>
        <dbReference type="ChEBI" id="CHEBI:57853"/>
        <dbReference type="ChEBI" id="CHEBI:57945"/>
        <dbReference type="ChEBI" id="CHEBI:507393"/>
        <dbReference type="EC" id="1.14.13.8"/>
    </reaction>
    <physiologicalReaction direction="left-to-right" evidence="20">
        <dbReference type="Rhea" id="RHEA:74112"/>
    </physiologicalReaction>
</comment>
<feature type="domain" description="BPTI/Kunitz inhibitor" evidence="35">
    <location>
        <begin position="427"/>
        <end position="475"/>
    </location>
</feature>
<dbReference type="GO" id="GO:0004499">
    <property type="term" value="F:N,N-dimethylaniline monooxygenase activity"/>
    <property type="evidence" value="ECO:0007669"/>
    <property type="project" value="InterPro"/>
</dbReference>
<dbReference type="InterPro" id="IPR036880">
    <property type="entry name" value="Kunitz_BPTI_sf"/>
</dbReference>
<dbReference type="PROSITE" id="PS00061">
    <property type="entry name" value="ADH_SHORT"/>
    <property type="match status" value="1"/>
</dbReference>
<evidence type="ECO:0000256" key="9">
    <source>
        <dbReference type="ARBA" id="ARBA00022824"/>
    </source>
</evidence>
<evidence type="ECO:0000256" key="8">
    <source>
        <dbReference type="ARBA" id="ARBA00022692"/>
    </source>
</evidence>
<dbReference type="SUPFAM" id="SSF57362">
    <property type="entry name" value="BPTI-like"/>
    <property type="match status" value="1"/>
</dbReference>
<evidence type="ECO:0000256" key="32">
    <source>
        <dbReference type="ARBA" id="ARBA00049475"/>
    </source>
</evidence>
<comment type="catalytic activity">
    <reaction evidence="21">
        <text>hexan-3-one + NADPH + O2 + H(+) = propyl propanoate + NADP(+) + H2O</text>
        <dbReference type="Rhea" id="RHEA:54848"/>
        <dbReference type="ChEBI" id="CHEBI:15377"/>
        <dbReference type="ChEBI" id="CHEBI:15378"/>
        <dbReference type="ChEBI" id="CHEBI:15379"/>
        <dbReference type="ChEBI" id="CHEBI:57783"/>
        <dbReference type="ChEBI" id="CHEBI:58349"/>
        <dbReference type="ChEBI" id="CHEBI:89828"/>
        <dbReference type="ChEBI" id="CHEBI:89891"/>
    </reaction>
    <physiologicalReaction direction="left-to-right" evidence="21">
        <dbReference type="Rhea" id="RHEA:54849"/>
    </physiologicalReaction>
</comment>